<evidence type="ECO:0000313" key="2">
    <source>
        <dbReference type="Proteomes" id="UP000622610"/>
    </source>
</evidence>
<evidence type="ECO:0000313" key="1">
    <source>
        <dbReference type="EMBL" id="GGI64953.1"/>
    </source>
</evidence>
<comment type="caution">
    <text evidence="1">The sequence shown here is derived from an EMBL/GenBank/DDBJ whole genome shotgun (WGS) entry which is preliminary data.</text>
</comment>
<proteinExistence type="predicted"/>
<dbReference type="InterPro" id="IPR038231">
    <property type="entry name" value="MepB-like_sf"/>
</dbReference>
<keyword evidence="2" id="KW-1185">Reference proteome</keyword>
<dbReference type="InterPro" id="IPR011235">
    <property type="entry name" value="MepB-like"/>
</dbReference>
<gene>
    <name evidence="1" type="ORF">GCM10011482_06070</name>
</gene>
<sequence>MQTLNWLQDYWLTSDQKIENRTYETQNEDYEGMTFTISGETFRSRLAKKTPKKKGYFVVFWEKDPQNKNQPYAFLEAPNQLIVIVKDAEKQGCFLFPKEVLLQQGILSSDTSKGKMALRVYPIWETDLNASAARTQKWQTKYFSDYTNK</sequence>
<dbReference type="RefSeq" id="WP_188366800.1">
    <property type="nucleotide sequence ID" value="NZ_BMDT01000002.1"/>
</dbReference>
<reference evidence="1" key="1">
    <citation type="journal article" date="2014" name="Int. J. Syst. Evol. Microbiol.">
        <title>Complete genome sequence of Corynebacterium casei LMG S-19264T (=DSM 44701T), isolated from a smear-ripened cheese.</title>
        <authorList>
            <consortium name="US DOE Joint Genome Institute (JGI-PGF)"/>
            <person name="Walter F."/>
            <person name="Albersmeier A."/>
            <person name="Kalinowski J."/>
            <person name="Ruckert C."/>
        </authorList>
    </citation>
    <scope>NUCLEOTIDE SEQUENCE</scope>
    <source>
        <strain evidence="1">CCM 8433</strain>
    </source>
</reference>
<dbReference type="AlphaFoldDB" id="A0A917N3V7"/>
<reference evidence="1" key="2">
    <citation type="submission" date="2020-09" db="EMBL/GenBank/DDBJ databases">
        <authorList>
            <person name="Sun Q."/>
            <person name="Sedlacek I."/>
        </authorList>
    </citation>
    <scope>NUCLEOTIDE SEQUENCE</scope>
    <source>
        <strain evidence="1">CCM 8433</strain>
    </source>
</reference>
<dbReference type="EMBL" id="BMDT01000002">
    <property type="protein sequence ID" value="GGI64953.1"/>
    <property type="molecule type" value="Genomic_DNA"/>
</dbReference>
<dbReference type="Proteomes" id="UP000622610">
    <property type="component" value="Unassembled WGS sequence"/>
</dbReference>
<dbReference type="PIRSF" id="PIRSF032285">
    <property type="entry name" value="UCP032285"/>
    <property type="match status" value="1"/>
</dbReference>
<evidence type="ECO:0008006" key="3">
    <source>
        <dbReference type="Google" id="ProtNLM"/>
    </source>
</evidence>
<dbReference type="Pfam" id="PF08877">
    <property type="entry name" value="MepB-like"/>
    <property type="match status" value="1"/>
</dbReference>
<protein>
    <recommendedName>
        <fullName evidence="3">MepB protein</fullName>
    </recommendedName>
</protein>
<dbReference type="Gene3D" id="3.40.1350.140">
    <property type="entry name" value="MepB-like"/>
    <property type="match status" value="1"/>
</dbReference>
<name>A0A917N3V7_9ENTE</name>
<organism evidence="1 2">
    <name type="scientific">Enterococcus alcedinis</name>
    <dbReference type="NCBI Taxonomy" id="1274384"/>
    <lineage>
        <taxon>Bacteria</taxon>
        <taxon>Bacillati</taxon>
        <taxon>Bacillota</taxon>
        <taxon>Bacilli</taxon>
        <taxon>Lactobacillales</taxon>
        <taxon>Enterococcaceae</taxon>
        <taxon>Enterococcus</taxon>
    </lineage>
</organism>
<accession>A0A917N3V7</accession>